<dbReference type="GO" id="GO:0001228">
    <property type="term" value="F:DNA-binding transcription activator activity, RNA polymerase II-specific"/>
    <property type="evidence" value="ECO:0007669"/>
    <property type="project" value="TreeGrafter"/>
</dbReference>
<dbReference type="InterPro" id="IPR053157">
    <property type="entry name" value="Sterol_Uptake_Regulator"/>
</dbReference>
<dbReference type="RefSeq" id="XP_002543260.1">
    <property type="nucleotide sequence ID" value="XM_002543214.1"/>
</dbReference>
<evidence type="ECO:0008006" key="3">
    <source>
        <dbReference type="Google" id="ProtNLM"/>
    </source>
</evidence>
<dbReference type="Proteomes" id="UP000002058">
    <property type="component" value="Unassembled WGS sequence"/>
</dbReference>
<dbReference type="InParanoid" id="C4JHU0"/>
<dbReference type="HOGENOM" id="CLU_024934_9_0_1"/>
<dbReference type="PANTHER" id="PTHR47784:SF9">
    <property type="entry name" value="ZN(II)2CYS6 TRANSCRIPTION FACTOR (EUROFUNG)"/>
    <property type="match status" value="1"/>
</dbReference>
<protein>
    <recommendedName>
        <fullName evidence="3">C6 transcription factor</fullName>
    </recommendedName>
</protein>
<dbReference type="PANTHER" id="PTHR47784">
    <property type="entry name" value="STEROL UPTAKE CONTROL PROTEIN 2"/>
    <property type="match status" value="1"/>
</dbReference>
<dbReference type="OMA" id="CFAICMY"/>
<evidence type="ECO:0000313" key="2">
    <source>
        <dbReference type="Proteomes" id="UP000002058"/>
    </source>
</evidence>
<sequence length="369" mass="42091">MSVVDLGSRILQVLQPTPADNGETELLPSFTVAKAPLTLHRFIQGVGHVASMPDSMRIVVAGDMIQLALKTPHLMHAVFGIASTFSFHEKSHKVAEAYHWHNAIKLYKKEIEGPIGFHNMDALMSTCMLMGILSFSEPKYDPLDSWVFTSKPTDLNWLLVQSGLRYLIESTIPWLPQSIWWKFFMESDDRDKTFDDHRPGRVGLDPELADLCEIGSTTTEDDNPYLWPLRLITPLLSLPMVREHFSKFNSFMGRLEPDYVQLLHQKDPRACLIMAIWMGKMCEQTAWFIYPRMQAECTALCMFLENSEDPRILKQLERPASACGYTLHHTRVEELLDLDLSMTSFDEIEGLIGIENADQSWLAMENALV</sequence>
<name>C4JHU0_UNCRE</name>
<dbReference type="EMBL" id="CH476615">
    <property type="protein sequence ID" value="EEP77927.1"/>
    <property type="molecule type" value="Genomic_DNA"/>
</dbReference>
<reference evidence="2" key="1">
    <citation type="journal article" date="2009" name="Genome Res.">
        <title>Comparative genomic analyses of the human fungal pathogens Coccidioides and their relatives.</title>
        <authorList>
            <person name="Sharpton T.J."/>
            <person name="Stajich J.E."/>
            <person name="Rounsley S.D."/>
            <person name="Gardner M.J."/>
            <person name="Wortman J.R."/>
            <person name="Jordar V.S."/>
            <person name="Maiti R."/>
            <person name="Kodira C.D."/>
            <person name="Neafsey D.E."/>
            <person name="Zeng Q."/>
            <person name="Hung C.-Y."/>
            <person name="McMahan C."/>
            <person name="Muszewska A."/>
            <person name="Grynberg M."/>
            <person name="Mandel M.A."/>
            <person name="Kellner E.M."/>
            <person name="Barker B.M."/>
            <person name="Galgiani J.N."/>
            <person name="Orbach M.J."/>
            <person name="Kirkland T.N."/>
            <person name="Cole G.T."/>
            <person name="Henn M.R."/>
            <person name="Birren B.W."/>
            <person name="Taylor J.W."/>
        </authorList>
    </citation>
    <scope>NUCLEOTIDE SEQUENCE [LARGE SCALE GENOMIC DNA]</scope>
    <source>
        <strain evidence="2">UAMH 1704</strain>
    </source>
</reference>
<dbReference type="OrthoDB" id="416217at2759"/>
<dbReference type="STRING" id="336963.C4JHU0"/>
<dbReference type="KEGG" id="ure:UREG_02776"/>
<accession>C4JHU0</accession>
<dbReference type="eggNOG" id="ENOG502SJNF">
    <property type="taxonomic scope" value="Eukaryota"/>
</dbReference>
<evidence type="ECO:0000313" key="1">
    <source>
        <dbReference type="EMBL" id="EEP77927.1"/>
    </source>
</evidence>
<keyword evidence="2" id="KW-1185">Reference proteome</keyword>
<dbReference type="VEuPathDB" id="FungiDB:UREG_02776"/>
<gene>
    <name evidence="1" type="ORF">UREG_02776</name>
</gene>
<proteinExistence type="predicted"/>
<dbReference type="GeneID" id="8437563"/>
<organism evidence="1 2">
    <name type="scientific">Uncinocarpus reesii (strain UAMH 1704)</name>
    <dbReference type="NCBI Taxonomy" id="336963"/>
    <lineage>
        <taxon>Eukaryota</taxon>
        <taxon>Fungi</taxon>
        <taxon>Dikarya</taxon>
        <taxon>Ascomycota</taxon>
        <taxon>Pezizomycotina</taxon>
        <taxon>Eurotiomycetes</taxon>
        <taxon>Eurotiomycetidae</taxon>
        <taxon>Onygenales</taxon>
        <taxon>Onygenaceae</taxon>
        <taxon>Uncinocarpus</taxon>
    </lineage>
</organism>
<dbReference type="AlphaFoldDB" id="C4JHU0"/>